<dbReference type="Proteomes" id="UP001595872">
    <property type="component" value="Unassembled WGS sequence"/>
</dbReference>
<evidence type="ECO:0000313" key="3">
    <source>
        <dbReference type="Proteomes" id="UP001595872"/>
    </source>
</evidence>
<dbReference type="EC" id="3.-.-.-" evidence="2"/>
<protein>
    <submittedName>
        <fullName evidence="2">Serine hydrolase domain-containing protein</fullName>
        <ecNumber evidence="2">3.-.-.-</ecNumber>
    </submittedName>
</protein>
<name>A0ABV9U3A2_9ACTN</name>
<dbReference type="InterPro" id="IPR001466">
    <property type="entry name" value="Beta-lactam-related"/>
</dbReference>
<dbReference type="EMBL" id="JBHSIT010000007">
    <property type="protein sequence ID" value="MFC4910318.1"/>
    <property type="molecule type" value="Genomic_DNA"/>
</dbReference>
<dbReference type="RefSeq" id="WP_378258574.1">
    <property type="nucleotide sequence ID" value="NZ_JBHSIT010000007.1"/>
</dbReference>
<dbReference type="Gene3D" id="3.40.710.10">
    <property type="entry name" value="DD-peptidase/beta-lactamase superfamily"/>
    <property type="match status" value="1"/>
</dbReference>
<keyword evidence="2" id="KW-0378">Hydrolase</keyword>
<keyword evidence="3" id="KW-1185">Reference proteome</keyword>
<sequence>MTGLAELLAEAVDNSAVPGAVALVTRGKKSEFAAAGKTAVDGGVPMARDTVFRVASLTKPVTAAAAMLLVEDGRIALDDAVREWLPELAAPMVVRTPRSPVDDVVPAKRPITLYDLLTFRSGYGFPTDFSLPAAMMLLETCQRHIMEPQIAPEPDEWLAALATVPMLAHPGEAWLYNASADILGVLIARVAGRPLDEFLAERIFAPLGMDDTAFWVPPEKMHRFVPLYRRRPDGALELRDAPDGHWSKPPAFPSAGGGLVSTADDWAAFGRMLLADGLTPDGRKVLSPSSVTAMTRDHLTAEERDSVRLYLRGQGWGFGAAVDVNADAPWSRPGRYWWTGGTGATAQIDPSTGTVAVMLSQVEMENPTPTPLMASFWTYAAGF</sequence>
<proteinExistence type="predicted"/>
<dbReference type="SUPFAM" id="SSF56601">
    <property type="entry name" value="beta-lactamase/transpeptidase-like"/>
    <property type="match status" value="1"/>
</dbReference>
<organism evidence="2 3">
    <name type="scientific">Actinomadura gamaensis</name>
    <dbReference type="NCBI Taxonomy" id="1763541"/>
    <lineage>
        <taxon>Bacteria</taxon>
        <taxon>Bacillati</taxon>
        <taxon>Actinomycetota</taxon>
        <taxon>Actinomycetes</taxon>
        <taxon>Streptosporangiales</taxon>
        <taxon>Thermomonosporaceae</taxon>
        <taxon>Actinomadura</taxon>
    </lineage>
</organism>
<accession>A0ABV9U3A2</accession>
<gene>
    <name evidence="2" type="ORF">ACFPCY_23600</name>
</gene>
<evidence type="ECO:0000313" key="2">
    <source>
        <dbReference type="EMBL" id="MFC4910318.1"/>
    </source>
</evidence>
<evidence type="ECO:0000259" key="1">
    <source>
        <dbReference type="Pfam" id="PF00144"/>
    </source>
</evidence>
<dbReference type="InterPro" id="IPR050789">
    <property type="entry name" value="Diverse_Enzym_Activities"/>
</dbReference>
<comment type="caution">
    <text evidence="2">The sequence shown here is derived from an EMBL/GenBank/DDBJ whole genome shotgun (WGS) entry which is preliminary data.</text>
</comment>
<dbReference type="PANTHER" id="PTHR43283">
    <property type="entry name" value="BETA-LACTAMASE-RELATED"/>
    <property type="match status" value="1"/>
</dbReference>
<dbReference type="GO" id="GO:0016787">
    <property type="term" value="F:hydrolase activity"/>
    <property type="evidence" value="ECO:0007669"/>
    <property type="project" value="UniProtKB-KW"/>
</dbReference>
<dbReference type="PANTHER" id="PTHR43283:SF3">
    <property type="entry name" value="BETA-LACTAMASE FAMILY PROTEIN (AFU_ORTHOLOGUE AFUA_5G07500)"/>
    <property type="match status" value="1"/>
</dbReference>
<dbReference type="InterPro" id="IPR012338">
    <property type="entry name" value="Beta-lactam/transpept-like"/>
</dbReference>
<feature type="domain" description="Beta-lactamase-related" evidence="1">
    <location>
        <begin position="5"/>
        <end position="363"/>
    </location>
</feature>
<reference evidence="3" key="1">
    <citation type="journal article" date="2019" name="Int. J. Syst. Evol. Microbiol.">
        <title>The Global Catalogue of Microorganisms (GCM) 10K type strain sequencing project: providing services to taxonomists for standard genome sequencing and annotation.</title>
        <authorList>
            <consortium name="The Broad Institute Genomics Platform"/>
            <consortium name="The Broad Institute Genome Sequencing Center for Infectious Disease"/>
            <person name="Wu L."/>
            <person name="Ma J."/>
        </authorList>
    </citation>
    <scope>NUCLEOTIDE SEQUENCE [LARGE SCALE GENOMIC DNA]</scope>
    <source>
        <strain evidence="3">KLKA75</strain>
    </source>
</reference>
<dbReference type="Pfam" id="PF00144">
    <property type="entry name" value="Beta-lactamase"/>
    <property type="match status" value="1"/>
</dbReference>